<reference evidence="2" key="1">
    <citation type="submission" date="2018-05" db="EMBL/GenBank/DDBJ databases">
        <authorList>
            <person name="Lanie J.A."/>
            <person name="Ng W.-L."/>
            <person name="Kazmierczak K.M."/>
            <person name="Andrzejewski T.M."/>
            <person name="Davidsen T.M."/>
            <person name="Wayne K.J."/>
            <person name="Tettelin H."/>
            <person name="Glass J.I."/>
            <person name="Rusch D."/>
            <person name="Podicherti R."/>
            <person name="Tsui H.-C.T."/>
            <person name="Winkler M.E."/>
        </authorList>
    </citation>
    <scope>NUCLEOTIDE SEQUENCE</scope>
</reference>
<name>A0A381YKN1_9ZZZZ</name>
<dbReference type="EMBL" id="UINC01018455">
    <property type="protein sequence ID" value="SVA77530.1"/>
    <property type="molecule type" value="Genomic_DNA"/>
</dbReference>
<feature type="compositionally biased region" description="Acidic residues" evidence="1">
    <location>
        <begin position="279"/>
        <end position="293"/>
    </location>
</feature>
<accession>A0A381YKN1</accession>
<feature type="compositionally biased region" description="Basic and acidic residues" evidence="1">
    <location>
        <begin position="252"/>
        <end position="268"/>
    </location>
</feature>
<feature type="non-terminal residue" evidence="2">
    <location>
        <position position="293"/>
    </location>
</feature>
<sequence>MVKIESKAKLAKLLAMEDIDIQHKQVKTAMFDVKNRCLILPTWKDMPNHLYDLLVGHEVGHALYTPNKEDLLKNLIKKSSKHCVNVVEDARIEALMKKRYPGLVKSFYKGYEHLVQKDFFGLSEMNFDTINLLDKLNLHFKVPNAVVGLVEFNEIEQTFVDRIEKIKKFSELDEICTDICDYIKENRTEEEVEDSKYFDEESEDYSDFDDEDFESDDFESGDDADTDEEPEQGEADEGDEESDESDSDKESEEANKEESDKEDGKESHSVIGTENPDHNDDDEFDDVPEDLKS</sequence>
<feature type="compositionally biased region" description="Acidic residues" evidence="1">
    <location>
        <begin position="200"/>
        <end position="251"/>
    </location>
</feature>
<dbReference type="AlphaFoldDB" id="A0A381YKN1"/>
<feature type="region of interest" description="Disordered" evidence="1">
    <location>
        <begin position="190"/>
        <end position="293"/>
    </location>
</feature>
<feature type="compositionally biased region" description="Basic and acidic residues" evidence="1">
    <location>
        <begin position="190"/>
        <end position="199"/>
    </location>
</feature>
<evidence type="ECO:0000313" key="2">
    <source>
        <dbReference type="EMBL" id="SVA77530.1"/>
    </source>
</evidence>
<gene>
    <name evidence="2" type="ORF">METZ01_LOCUS130384</name>
</gene>
<protein>
    <submittedName>
        <fullName evidence="2">Uncharacterized protein</fullName>
    </submittedName>
</protein>
<organism evidence="2">
    <name type="scientific">marine metagenome</name>
    <dbReference type="NCBI Taxonomy" id="408172"/>
    <lineage>
        <taxon>unclassified sequences</taxon>
        <taxon>metagenomes</taxon>
        <taxon>ecological metagenomes</taxon>
    </lineage>
</organism>
<evidence type="ECO:0000256" key="1">
    <source>
        <dbReference type="SAM" id="MobiDB-lite"/>
    </source>
</evidence>
<proteinExistence type="predicted"/>